<organism evidence="1">
    <name type="scientific">Pararge aegeria</name>
    <name type="common">speckled wood butterfly</name>
    <dbReference type="NCBI Taxonomy" id="116150"/>
    <lineage>
        <taxon>Eukaryota</taxon>
        <taxon>Metazoa</taxon>
        <taxon>Ecdysozoa</taxon>
        <taxon>Arthropoda</taxon>
        <taxon>Hexapoda</taxon>
        <taxon>Insecta</taxon>
        <taxon>Pterygota</taxon>
        <taxon>Neoptera</taxon>
        <taxon>Endopterygota</taxon>
        <taxon>Lepidoptera</taxon>
        <taxon>Glossata</taxon>
        <taxon>Ditrysia</taxon>
        <taxon>Papilionoidea</taxon>
        <taxon>Nymphalidae</taxon>
        <taxon>Satyrinae</taxon>
        <taxon>Satyrini</taxon>
        <taxon>Parargina</taxon>
        <taxon>Pararge</taxon>
    </lineage>
</organism>
<dbReference type="AlphaFoldDB" id="S4NXG4"/>
<protein>
    <submittedName>
        <fullName evidence="1">Uncharacterized protein</fullName>
    </submittedName>
</protein>
<reference evidence="1" key="1">
    <citation type="journal article" date="2013" name="BMC Genomics">
        <title>Unscrambling butterfly oogenesis.</title>
        <authorList>
            <person name="Carter J.M."/>
            <person name="Baker S.C."/>
            <person name="Pink R."/>
            <person name="Carter D.R."/>
            <person name="Collins A."/>
            <person name="Tomlin J."/>
            <person name="Gibbs M."/>
            <person name="Breuker C.J."/>
        </authorList>
    </citation>
    <scope>NUCLEOTIDE SEQUENCE</scope>
    <source>
        <tissue evidence="1">Ovary</tissue>
    </source>
</reference>
<evidence type="ECO:0000313" key="1">
    <source>
        <dbReference type="EMBL" id="JAA80378.1"/>
    </source>
</evidence>
<reference evidence="1" key="2">
    <citation type="submission" date="2013-05" db="EMBL/GenBank/DDBJ databases">
        <authorList>
            <person name="Carter J.-M."/>
            <person name="Baker S.C."/>
            <person name="Pink R."/>
            <person name="Carter D.R.F."/>
            <person name="Collins A."/>
            <person name="Tomlin J."/>
            <person name="Gibbs M."/>
            <person name="Breuker C.J."/>
        </authorList>
    </citation>
    <scope>NUCLEOTIDE SEQUENCE</scope>
    <source>
        <tissue evidence="1">Ovary</tissue>
    </source>
</reference>
<name>S4NXG4_9NEOP</name>
<sequence length="115" mass="13615">MAKYLRYKKTSVNYANKYSNVVAWLNKQTLSIRNVFIFNGQILSKYCPRVTFLTEINSTIYFSQKQKLYFRRQCIYFLLVIDDFRRLTPTAICNTFILRSEALLAVQVYKCVLGI</sequence>
<dbReference type="EMBL" id="GAIX01012182">
    <property type="protein sequence ID" value="JAA80378.1"/>
    <property type="molecule type" value="Transcribed_RNA"/>
</dbReference>
<accession>S4NXG4</accession>
<proteinExistence type="predicted"/>